<proteinExistence type="predicted"/>
<dbReference type="GO" id="GO:1902936">
    <property type="term" value="F:phosphatidylinositol bisphosphate binding"/>
    <property type="evidence" value="ECO:0007669"/>
    <property type="project" value="TreeGrafter"/>
</dbReference>
<organism evidence="2">
    <name type="scientific">Cacopsylla melanoneura</name>
    <dbReference type="NCBI Taxonomy" id="428564"/>
    <lineage>
        <taxon>Eukaryota</taxon>
        <taxon>Metazoa</taxon>
        <taxon>Ecdysozoa</taxon>
        <taxon>Arthropoda</taxon>
        <taxon>Hexapoda</taxon>
        <taxon>Insecta</taxon>
        <taxon>Pterygota</taxon>
        <taxon>Neoptera</taxon>
        <taxon>Paraneoptera</taxon>
        <taxon>Hemiptera</taxon>
        <taxon>Sternorrhyncha</taxon>
        <taxon>Psylloidea</taxon>
        <taxon>Psyllidae</taxon>
        <taxon>Psyllinae</taxon>
        <taxon>Cacopsylla</taxon>
    </lineage>
</organism>
<evidence type="ECO:0000313" key="2">
    <source>
        <dbReference type="EMBL" id="CAG6677296.1"/>
    </source>
</evidence>
<feature type="domain" description="CRAL-TRIO" evidence="1">
    <location>
        <begin position="164"/>
        <end position="260"/>
    </location>
</feature>
<accession>A0A8D8SYZ6</accession>
<dbReference type="GO" id="GO:0016020">
    <property type="term" value="C:membrane"/>
    <property type="evidence" value="ECO:0007669"/>
    <property type="project" value="TreeGrafter"/>
</dbReference>
<dbReference type="SUPFAM" id="SSF52087">
    <property type="entry name" value="CRAL/TRIO domain"/>
    <property type="match status" value="1"/>
</dbReference>
<dbReference type="AlphaFoldDB" id="A0A8D8SYZ6"/>
<dbReference type="PROSITE" id="PS50191">
    <property type="entry name" value="CRAL_TRIO"/>
    <property type="match status" value="1"/>
</dbReference>
<dbReference type="PANTHER" id="PTHR10174">
    <property type="entry name" value="ALPHA-TOCOPHEROL TRANSFER PROTEIN-RELATED"/>
    <property type="match status" value="1"/>
</dbReference>
<name>A0A8D8SYZ6_9HEMI</name>
<dbReference type="PANTHER" id="PTHR10174:SF222">
    <property type="entry name" value="GH10083P-RELATED"/>
    <property type="match status" value="1"/>
</dbReference>
<protein>
    <submittedName>
        <fullName evidence="2">Alpha-tocopherol transfer protein</fullName>
    </submittedName>
</protein>
<dbReference type="InterPro" id="IPR001251">
    <property type="entry name" value="CRAL-TRIO_dom"/>
</dbReference>
<evidence type="ECO:0000259" key="1">
    <source>
        <dbReference type="PROSITE" id="PS50191"/>
    </source>
</evidence>
<sequence>MGISKTDSNDRLSIIFKELGITEKSMDHDLAILKEWYEKQAHLPPIPVEFENEIKLWIQHLLVATKNSIERVKVSIESYMYTRTDYPQLFDSKLIKDTMHNEYYNACTVVTLPKLTNTHQMVFYWSLNSSNPAMLNVIYFAQRFRMVLDYHIKMSTEFFGFHSIMDMANYKMAHVSHLDLMLLKRVLSNGQKSYPLRINYLHVINPPTFIEYCFNVLRPFISKKIMSRVLVHKSVQELQNYISPADVLPTQLGGTGGDLEDIKREWDKRFETTTRLLDSDVFVVNKSLKPEDSPNRIRNVEAVLSSEEFGPNGSFRKLCVD</sequence>
<dbReference type="CDD" id="cd00170">
    <property type="entry name" value="SEC14"/>
    <property type="match status" value="1"/>
</dbReference>
<dbReference type="Pfam" id="PF00650">
    <property type="entry name" value="CRAL_TRIO"/>
    <property type="match status" value="1"/>
</dbReference>
<reference evidence="2" key="1">
    <citation type="submission" date="2021-05" db="EMBL/GenBank/DDBJ databases">
        <authorList>
            <person name="Alioto T."/>
            <person name="Alioto T."/>
            <person name="Gomez Garrido J."/>
        </authorList>
    </citation>
    <scope>NUCLEOTIDE SEQUENCE</scope>
</reference>
<dbReference type="EMBL" id="HBUF01242176">
    <property type="protein sequence ID" value="CAG6677296.1"/>
    <property type="molecule type" value="Transcribed_RNA"/>
</dbReference>
<dbReference type="Gene3D" id="3.40.525.10">
    <property type="entry name" value="CRAL-TRIO lipid binding domain"/>
    <property type="match status" value="1"/>
</dbReference>
<dbReference type="InterPro" id="IPR036865">
    <property type="entry name" value="CRAL-TRIO_dom_sf"/>
</dbReference>
<dbReference type="SMART" id="SM00516">
    <property type="entry name" value="SEC14"/>
    <property type="match status" value="1"/>
</dbReference>